<keyword evidence="1" id="KW-0433">Leucine-rich repeat</keyword>
<name>A0A1V9Z1E7_ACHHY</name>
<dbReference type="EMBL" id="JNBR01000498">
    <property type="protein sequence ID" value="OQR91836.1"/>
    <property type="molecule type" value="Genomic_DNA"/>
</dbReference>
<dbReference type="GO" id="GO:0005524">
    <property type="term" value="F:ATP binding"/>
    <property type="evidence" value="ECO:0007669"/>
    <property type="project" value="InterPro"/>
</dbReference>
<accession>A0A1V9Z1E7</accession>
<keyword evidence="3" id="KW-0472">Membrane</keyword>
<keyword evidence="2" id="KW-0677">Repeat</keyword>
<dbReference type="SUPFAM" id="SSF52058">
    <property type="entry name" value="L domain-like"/>
    <property type="match status" value="1"/>
</dbReference>
<comment type="caution">
    <text evidence="5">The sequence shown here is derived from an EMBL/GenBank/DDBJ whole genome shotgun (WGS) entry which is preliminary data.</text>
</comment>
<sequence>MLRQLLVLVGGVAASTDLGLFWGNVSGAVATVVESTYTTACADTIFRQRENETSPSCIRFPNNTVGLGSFPSVIECGIDGRTTGIQVTYLQFLPRAAASVTLDAVGLTRLNARLDVDDTGAPVALSSFRLFDAHTARSNLSGNAIDSLANVQLPPQLETLCVPEVVWASDSTTDISHNSLTELIAAFPSSLQTLCLGPNAITAFYANASQVALLQALSPPSTACALASPATNTTCRNHVGMVLLWGTYPVCVIADCVATPFPLAPVLGGVCAFIMVAAIGAFCYCRRRKRVFQSTLIEMEVRSWYSSAATPQPGTPLSGLDRASVHLNAEFRELYIPPAAFTRGHVLARTDVAVFHRALLQRPGEPEAEMVTMKHILSDTTSDPEALASFLDEIRLIAPLHHPKIVRFIGLTWRSMRQLAIVTEYMEQGDLWCVLQRSPVSWLEDVSGFAGACVTKLALLQDVADGLRYLHSCDPVVYHRSVKAKNVAINGAWEAKLTEFGSVRQRPRDGDVATAAWSAPEVLAGERFTDKADVYALGVLISEMDTCAAPFACDDAVARASETHVAVMVVSGATPTFREDCPPAVRSMAERCLAYHRDERPSAKEVFNSIWGAITNRSPRDVSLRTFTTDCGGVNFTYPSTWSPLISPTCIWWPLGRVSRAALEKKRNGMNSTVAGLMAIMNGLDVNFSDNNQVDHIESLPATVATIVLDNLGIQSLNANLAVDFHGDTISATTLQMGNNSITTIDNVDFPGSLRTLSLQNNSITKVGKINAKGLTAIVLDRNKVTNLDSTDLFPANIEGIFMGWNNLQSLRDAVFPRLVTTIDVGSNNITDLHGVAWPPLLLHLNISSNGLTSIDNITFPESLGYLEMVDNAITELHANFPPQLQTLCLAKNNITALYANESQFQLLSNLSNNSTQLTYINHVDGAGRSTGTGPCDIFLSTTTTNSTCHGHVRTELLWDTFPVCIVADTAAPLPPPPAESAATAAIPITFAVLVSVLVVVALAVCYRRRRTRTDKWLFSTTDRTSDLEVAILDRAAAVANDVRFDARFHGAIVPAQAVTHKEMVAKGGYGAVFVATVELRGTATRVAMKRLLAERADDTCTVEAFMDEIRLMSQLEHPNVVAFLGITWTNLHNIALLTEYMERGDLWQLLSTDHRLAWHVAPYLPVDAAMTKLPETTKKTDGGRVTKDALLLDVVKGLRYLHGCEPTVVHRDLKAKNVLVSANYTAKLADFGSSRLYEEEDNTMTSEIGTIPWIAPEVLKGVRYSEKADVYSLGVLMAEMDTHRVPYADFTLQVPDAGVNVQMTKARIAMLVVAGDLRPSFTTTCPPSILSIATRCLAYDPAARPTAAQVHAWLQYLRAAAA</sequence>
<gene>
    <name evidence="5" type="ORF">ACHHYP_04302</name>
</gene>
<feature type="domain" description="Protein kinase" evidence="4">
    <location>
        <begin position="341"/>
        <end position="612"/>
    </location>
</feature>
<dbReference type="Gene3D" id="1.10.510.10">
    <property type="entry name" value="Transferase(Phosphotransferase) domain 1"/>
    <property type="match status" value="2"/>
</dbReference>
<dbReference type="InterPro" id="IPR001245">
    <property type="entry name" value="Ser-Thr/Tyr_kinase_cat_dom"/>
</dbReference>
<evidence type="ECO:0000313" key="6">
    <source>
        <dbReference type="Proteomes" id="UP000243579"/>
    </source>
</evidence>
<dbReference type="PROSITE" id="PS51450">
    <property type="entry name" value="LRR"/>
    <property type="match status" value="1"/>
</dbReference>
<proteinExistence type="predicted"/>
<dbReference type="STRING" id="1202772.A0A1V9Z1E7"/>
<dbReference type="InterPro" id="IPR001611">
    <property type="entry name" value="Leu-rich_rpt"/>
</dbReference>
<dbReference type="InterPro" id="IPR011009">
    <property type="entry name" value="Kinase-like_dom_sf"/>
</dbReference>
<evidence type="ECO:0000256" key="2">
    <source>
        <dbReference type="ARBA" id="ARBA00022737"/>
    </source>
</evidence>
<keyword evidence="5" id="KW-0418">Kinase</keyword>
<dbReference type="SUPFAM" id="SSF56112">
    <property type="entry name" value="Protein kinase-like (PK-like)"/>
    <property type="match status" value="2"/>
</dbReference>
<keyword evidence="3" id="KW-0812">Transmembrane</keyword>
<dbReference type="PROSITE" id="PS00108">
    <property type="entry name" value="PROTEIN_KINASE_ST"/>
    <property type="match status" value="1"/>
</dbReference>
<dbReference type="InterPro" id="IPR000719">
    <property type="entry name" value="Prot_kinase_dom"/>
</dbReference>
<reference evidence="5 6" key="1">
    <citation type="journal article" date="2014" name="Genome Biol. Evol.">
        <title>The secreted proteins of Achlya hypogyna and Thraustotheca clavata identify the ancestral oomycete secretome and reveal gene acquisitions by horizontal gene transfer.</title>
        <authorList>
            <person name="Misner I."/>
            <person name="Blouin N."/>
            <person name="Leonard G."/>
            <person name="Richards T.A."/>
            <person name="Lane C.E."/>
        </authorList>
    </citation>
    <scope>NUCLEOTIDE SEQUENCE [LARGE SCALE GENOMIC DNA]</scope>
    <source>
        <strain evidence="5 6">ATCC 48635</strain>
    </source>
</reference>
<keyword evidence="6" id="KW-1185">Reference proteome</keyword>
<evidence type="ECO:0000313" key="5">
    <source>
        <dbReference type="EMBL" id="OQR91836.1"/>
    </source>
</evidence>
<dbReference type="OrthoDB" id="266138at2759"/>
<dbReference type="InterPro" id="IPR032675">
    <property type="entry name" value="LRR_dom_sf"/>
</dbReference>
<feature type="domain" description="Protein kinase" evidence="4">
    <location>
        <begin position="1059"/>
        <end position="1355"/>
    </location>
</feature>
<dbReference type="PANTHER" id="PTHR44329">
    <property type="entry name" value="SERINE/THREONINE-PROTEIN KINASE TNNI3K-RELATED"/>
    <property type="match status" value="1"/>
</dbReference>
<dbReference type="PANTHER" id="PTHR44329:SF214">
    <property type="entry name" value="PROTEIN KINASE DOMAIN-CONTAINING PROTEIN"/>
    <property type="match status" value="1"/>
</dbReference>
<dbReference type="InterPro" id="IPR051681">
    <property type="entry name" value="Ser/Thr_Kinases-Pseudokinases"/>
</dbReference>
<dbReference type="Pfam" id="PF07714">
    <property type="entry name" value="PK_Tyr_Ser-Thr"/>
    <property type="match status" value="2"/>
</dbReference>
<dbReference type="SMART" id="SM00220">
    <property type="entry name" value="S_TKc"/>
    <property type="match status" value="2"/>
</dbReference>
<evidence type="ECO:0000256" key="1">
    <source>
        <dbReference type="ARBA" id="ARBA00022614"/>
    </source>
</evidence>
<dbReference type="PROSITE" id="PS50011">
    <property type="entry name" value="PROTEIN_KINASE_DOM"/>
    <property type="match status" value="2"/>
</dbReference>
<keyword evidence="3" id="KW-1133">Transmembrane helix</keyword>
<dbReference type="Proteomes" id="UP000243579">
    <property type="component" value="Unassembled WGS sequence"/>
</dbReference>
<dbReference type="Gene3D" id="3.30.200.20">
    <property type="entry name" value="Phosphorylase Kinase, domain 1"/>
    <property type="match status" value="1"/>
</dbReference>
<protein>
    <submittedName>
        <fullName evidence="5">Protein kinase</fullName>
    </submittedName>
</protein>
<dbReference type="InterPro" id="IPR008271">
    <property type="entry name" value="Ser/Thr_kinase_AS"/>
</dbReference>
<organism evidence="5 6">
    <name type="scientific">Achlya hypogyna</name>
    <name type="common">Oomycete</name>
    <name type="synonym">Protoachlya hypogyna</name>
    <dbReference type="NCBI Taxonomy" id="1202772"/>
    <lineage>
        <taxon>Eukaryota</taxon>
        <taxon>Sar</taxon>
        <taxon>Stramenopiles</taxon>
        <taxon>Oomycota</taxon>
        <taxon>Saprolegniomycetes</taxon>
        <taxon>Saprolegniales</taxon>
        <taxon>Achlyaceae</taxon>
        <taxon>Achlya</taxon>
    </lineage>
</organism>
<evidence type="ECO:0000259" key="4">
    <source>
        <dbReference type="PROSITE" id="PS50011"/>
    </source>
</evidence>
<keyword evidence="5" id="KW-0808">Transferase</keyword>
<feature type="transmembrane region" description="Helical" evidence="3">
    <location>
        <begin position="986"/>
        <end position="1007"/>
    </location>
</feature>
<evidence type="ECO:0000256" key="3">
    <source>
        <dbReference type="SAM" id="Phobius"/>
    </source>
</evidence>
<dbReference type="GO" id="GO:0004674">
    <property type="term" value="F:protein serine/threonine kinase activity"/>
    <property type="evidence" value="ECO:0007669"/>
    <property type="project" value="TreeGrafter"/>
</dbReference>
<dbReference type="Gene3D" id="3.80.10.10">
    <property type="entry name" value="Ribonuclease Inhibitor"/>
    <property type="match status" value="1"/>
</dbReference>